<sequence>MLYSDLLLKEFPEGEPAHLSPICDSEKTGFEIRLGEDTIPPLEECPDWILFDTVQIDDETVS</sequence>
<protein>
    <submittedName>
        <fullName evidence="1">Uncharacterized protein</fullName>
    </submittedName>
</protein>
<evidence type="ECO:0000313" key="1">
    <source>
        <dbReference type="EMBL" id="GAH10367.1"/>
    </source>
</evidence>
<dbReference type="EMBL" id="BART01037720">
    <property type="protein sequence ID" value="GAH10367.1"/>
    <property type="molecule type" value="Genomic_DNA"/>
</dbReference>
<organism evidence="1">
    <name type="scientific">marine sediment metagenome</name>
    <dbReference type="NCBI Taxonomy" id="412755"/>
    <lineage>
        <taxon>unclassified sequences</taxon>
        <taxon>metagenomes</taxon>
        <taxon>ecological metagenomes</taxon>
    </lineage>
</organism>
<feature type="non-terminal residue" evidence="1">
    <location>
        <position position="62"/>
    </location>
</feature>
<name>X1CRC5_9ZZZZ</name>
<gene>
    <name evidence="1" type="ORF">S01H4_62962</name>
</gene>
<dbReference type="AlphaFoldDB" id="X1CRC5"/>
<proteinExistence type="predicted"/>
<reference evidence="1" key="1">
    <citation type="journal article" date="2014" name="Front. Microbiol.">
        <title>High frequency of phylogenetically diverse reductive dehalogenase-homologous genes in deep subseafloor sedimentary metagenomes.</title>
        <authorList>
            <person name="Kawai M."/>
            <person name="Futagami T."/>
            <person name="Toyoda A."/>
            <person name="Takaki Y."/>
            <person name="Nishi S."/>
            <person name="Hori S."/>
            <person name="Arai W."/>
            <person name="Tsubouchi T."/>
            <person name="Morono Y."/>
            <person name="Uchiyama I."/>
            <person name="Ito T."/>
            <person name="Fujiyama A."/>
            <person name="Inagaki F."/>
            <person name="Takami H."/>
        </authorList>
    </citation>
    <scope>NUCLEOTIDE SEQUENCE</scope>
    <source>
        <strain evidence="1">Expedition CK06-06</strain>
    </source>
</reference>
<accession>X1CRC5</accession>
<comment type="caution">
    <text evidence="1">The sequence shown here is derived from an EMBL/GenBank/DDBJ whole genome shotgun (WGS) entry which is preliminary data.</text>
</comment>